<evidence type="ECO:0000313" key="2">
    <source>
        <dbReference type="Proteomes" id="UP000004994"/>
    </source>
</evidence>
<organism evidence="1">
    <name type="scientific">Solanum lycopersicum</name>
    <name type="common">Tomato</name>
    <name type="synonym">Lycopersicon esculentum</name>
    <dbReference type="NCBI Taxonomy" id="4081"/>
    <lineage>
        <taxon>Eukaryota</taxon>
        <taxon>Viridiplantae</taxon>
        <taxon>Streptophyta</taxon>
        <taxon>Embryophyta</taxon>
        <taxon>Tracheophyta</taxon>
        <taxon>Spermatophyta</taxon>
        <taxon>Magnoliopsida</taxon>
        <taxon>eudicotyledons</taxon>
        <taxon>Gunneridae</taxon>
        <taxon>Pentapetalae</taxon>
        <taxon>asterids</taxon>
        <taxon>lamiids</taxon>
        <taxon>Solanales</taxon>
        <taxon>Solanaceae</taxon>
        <taxon>Solanoideae</taxon>
        <taxon>Solaneae</taxon>
        <taxon>Solanum</taxon>
        <taxon>Solanum subgen. Lycopersicon</taxon>
    </lineage>
</organism>
<dbReference type="Gramene" id="Solyc04g026276.1.1">
    <property type="protein sequence ID" value="Solyc04g026276.1.1"/>
    <property type="gene ID" value="Solyc04g026276.1"/>
</dbReference>
<name>A0A3Q7G211_SOLLC</name>
<keyword evidence="2" id="KW-1185">Reference proteome</keyword>
<accession>A0A3Q7G211</accession>
<dbReference type="InParanoid" id="A0A3Q7G211"/>
<dbReference type="AlphaFoldDB" id="A0A3Q7G211"/>
<dbReference type="EnsemblPlants" id="Solyc04g026276.1.1">
    <property type="protein sequence ID" value="Solyc04g026276.1.1"/>
    <property type="gene ID" value="Solyc04g026276.1"/>
</dbReference>
<sequence>MTGLCSPGNSAASSGVNFMKTSLAGSITLRSLPEIVLAEGYWEIAGYPANTWWKNMGQIGLTMQIMWQQLLINRLVGYDTILMNSLLTSPGEGIKYSRPQNLLSVYLLSTAYPEVLCSTTIFHDVGHSTV</sequence>
<dbReference type="Proteomes" id="UP000004994">
    <property type="component" value="Chromosome 4"/>
</dbReference>
<protein>
    <submittedName>
        <fullName evidence="1">Uncharacterized protein</fullName>
    </submittedName>
</protein>
<reference evidence="1" key="2">
    <citation type="submission" date="2019-01" db="UniProtKB">
        <authorList>
            <consortium name="EnsemblPlants"/>
        </authorList>
    </citation>
    <scope>IDENTIFICATION</scope>
    <source>
        <strain evidence="1">cv. Heinz 1706</strain>
    </source>
</reference>
<proteinExistence type="predicted"/>
<evidence type="ECO:0000313" key="1">
    <source>
        <dbReference type="EnsemblPlants" id="Solyc04g026276.1.1"/>
    </source>
</evidence>
<reference evidence="1" key="1">
    <citation type="journal article" date="2012" name="Nature">
        <title>The tomato genome sequence provides insights into fleshy fruit evolution.</title>
        <authorList>
            <consortium name="Tomato Genome Consortium"/>
        </authorList>
    </citation>
    <scope>NUCLEOTIDE SEQUENCE [LARGE SCALE GENOMIC DNA]</scope>
    <source>
        <strain evidence="1">cv. Heinz 1706</strain>
    </source>
</reference>